<comment type="subcellular location">
    <subcellularLocation>
        <location evidence="1">Membrane</location>
        <topology evidence="1">Multi-pass membrane protein</topology>
    </subcellularLocation>
</comment>
<dbReference type="InterPro" id="IPR027417">
    <property type="entry name" value="P-loop_NTPase"/>
</dbReference>
<keyword evidence="8 10" id="KW-0472">Membrane</keyword>
<evidence type="ECO:0000256" key="10">
    <source>
        <dbReference type="SAM" id="Phobius"/>
    </source>
</evidence>
<dbReference type="Proteomes" id="UP000280598">
    <property type="component" value="Unassembled WGS sequence"/>
</dbReference>
<dbReference type="InterPro" id="IPR010929">
    <property type="entry name" value="PDR_CDR_ABC"/>
</dbReference>
<feature type="transmembrane region" description="Helical" evidence="10">
    <location>
        <begin position="600"/>
        <end position="620"/>
    </location>
</feature>
<dbReference type="PROSITE" id="PS00211">
    <property type="entry name" value="ABC_TRANSPORTER_1"/>
    <property type="match status" value="1"/>
</dbReference>
<evidence type="ECO:0000256" key="3">
    <source>
        <dbReference type="ARBA" id="ARBA00022448"/>
    </source>
</evidence>
<dbReference type="InterPro" id="IPR034001">
    <property type="entry name" value="ABCG_PDR_1"/>
</dbReference>
<feature type="transmembrane region" description="Helical" evidence="10">
    <location>
        <begin position="1294"/>
        <end position="1317"/>
    </location>
</feature>
<feature type="compositionally biased region" description="Basic and acidic residues" evidence="9">
    <location>
        <begin position="1595"/>
        <end position="1604"/>
    </location>
</feature>
<dbReference type="InterPro" id="IPR029481">
    <property type="entry name" value="ABC_trans_N"/>
</dbReference>
<organism evidence="12 13">
    <name type="scientific">Hortaea werneckii</name>
    <name type="common">Black yeast</name>
    <name type="synonym">Cladosporium werneckii</name>
    <dbReference type="NCBI Taxonomy" id="91943"/>
    <lineage>
        <taxon>Eukaryota</taxon>
        <taxon>Fungi</taxon>
        <taxon>Dikarya</taxon>
        <taxon>Ascomycota</taxon>
        <taxon>Pezizomycotina</taxon>
        <taxon>Dothideomycetes</taxon>
        <taxon>Dothideomycetidae</taxon>
        <taxon>Mycosphaerellales</taxon>
        <taxon>Teratosphaeriaceae</taxon>
        <taxon>Hortaea</taxon>
    </lineage>
</organism>
<dbReference type="Gene3D" id="3.40.50.300">
    <property type="entry name" value="P-loop containing nucleotide triphosphate hydrolases"/>
    <property type="match status" value="2"/>
</dbReference>
<evidence type="ECO:0000256" key="8">
    <source>
        <dbReference type="ARBA" id="ARBA00023136"/>
    </source>
</evidence>
<feature type="transmembrane region" description="Helical" evidence="10">
    <location>
        <begin position="1435"/>
        <end position="1454"/>
    </location>
</feature>
<comment type="caution">
    <text evidence="12">The sequence shown here is derived from an EMBL/GenBank/DDBJ whole genome shotgun (WGS) entry which is preliminary data.</text>
</comment>
<dbReference type="InterPro" id="IPR003593">
    <property type="entry name" value="AAA+_ATPase"/>
</dbReference>
<keyword evidence="6" id="KW-0067">ATP-binding</keyword>
<feature type="transmembrane region" description="Helical" evidence="10">
    <location>
        <begin position="674"/>
        <end position="697"/>
    </location>
</feature>
<evidence type="ECO:0000256" key="1">
    <source>
        <dbReference type="ARBA" id="ARBA00004141"/>
    </source>
</evidence>
<evidence type="ECO:0000256" key="7">
    <source>
        <dbReference type="ARBA" id="ARBA00022989"/>
    </source>
</evidence>
<feature type="compositionally biased region" description="Basic and acidic residues" evidence="9">
    <location>
        <begin position="1575"/>
        <end position="1587"/>
    </location>
</feature>
<evidence type="ECO:0000256" key="9">
    <source>
        <dbReference type="SAM" id="MobiDB-lite"/>
    </source>
</evidence>
<keyword evidence="4 10" id="KW-0812">Transmembrane</keyword>
<feature type="transmembrane region" description="Helical" evidence="10">
    <location>
        <begin position="1402"/>
        <end position="1423"/>
    </location>
</feature>
<evidence type="ECO:0000313" key="13">
    <source>
        <dbReference type="Proteomes" id="UP000280598"/>
    </source>
</evidence>
<accession>A0A3M7GVL7</accession>
<feature type="domain" description="ABC transporter" evidence="11">
    <location>
        <begin position="234"/>
        <end position="485"/>
    </location>
</feature>
<dbReference type="SMART" id="SM00382">
    <property type="entry name" value="AAA"/>
    <property type="match status" value="2"/>
</dbReference>
<dbReference type="GO" id="GO:0016020">
    <property type="term" value="C:membrane"/>
    <property type="evidence" value="ECO:0007669"/>
    <property type="project" value="UniProtKB-SubCell"/>
</dbReference>
<dbReference type="GO" id="GO:0140359">
    <property type="term" value="F:ABC-type transporter activity"/>
    <property type="evidence" value="ECO:0007669"/>
    <property type="project" value="InterPro"/>
</dbReference>
<evidence type="ECO:0000256" key="6">
    <source>
        <dbReference type="ARBA" id="ARBA00022840"/>
    </source>
</evidence>
<feature type="region of interest" description="Disordered" evidence="9">
    <location>
        <begin position="540"/>
        <end position="568"/>
    </location>
</feature>
<reference evidence="12 13" key="1">
    <citation type="journal article" date="2018" name="BMC Genomics">
        <title>Genomic evidence for intraspecific hybridization in a clonal and extremely halotolerant yeast.</title>
        <authorList>
            <person name="Gostincar C."/>
            <person name="Stajich J.E."/>
            <person name="Zupancic J."/>
            <person name="Zalar P."/>
            <person name="Gunde-Cimerman N."/>
        </authorList>
    </citation>
    <scope>NUCLEOTIDE SEQUENCE [LARGE SCALE GENOMIC DNA]</scope>
    <source>
        <strain evidence="12 13">EXF-562</strain>
    </source>
</reference>
<dbReference type="Pfam" id="PF00005">
    <property type="entry name" value="ABC_tran"/>
    <property type="match status" value="2"/>
</dbReference>
<dbReference type="InterPro" id="IPR043926">
    <property type="entry name" value="ABCG_dom"/>
</dbReference>
<sequence length="1604" mass="179620">MLQLCRNYIYRTSEPYGLGKASSMFTWLWRHWNAIAAMASHGPGIIRTESGRETYAPDGIRNNEHQSDDAVHHDSTTRTVSTSDTSETHVEPDAANHGFLNEEGKEEIEEIPLDLQRTTSSKRDKKDYEPINPGDRETLSRLASHVSRRKSVSSAGDLERRNTIDDMSFDDPVLDPNSPKFDLNKWIRLTMRLLDQDDIKVKRAGVLFKNLNISGSGSALNLQKNVGSFAMIPFRLNEYINFGHKPKKHILREFNGVLKSGEMLVVLGRPGSGCSTLLKSMTGELYGLDQADDSTIHYNGISQEQMLKEFKGEVVYNQEVDKHFPHLTVGQTLEHACALRTPQHRAMGVSRQEFIKHVTQVVMAVYGLSHTYNTKVGDDFVRGVSGGERKRVSIAEMALSGSPLAAWDNSTRGLDSATALEFTKSLRQSANLTGSAHAVAIYQASQAIYDLFDKAIVLYEGRQIFFGSTLRAKEYFEEMGFSCPQRQTTGDFLTSVTNPAERIPRKGYEDKVPRTPDDFAQYWKNSEDYKYLMKEMDEHESEYPVGDSGQQLESFRSSKRDAQAKHTRPESSYVVSVPMQIKLNTKRAYQRLWNDKPSTVTTIFSQIVMSLIVGSVFYGTPNATGGFFSKGATLFFAILFNALIAISEINSLYAQRPIVEKHKSYAFYHPFTEAVAGIVADIPVKFLLAVAFNIILYFLANLRREPSQFFIYFLIVFTSMFVMSAVFRTMAAVTKTVSQAMALSGVLILAIVVYTGFTVPVSYMHPWFGWIRYINPIFYAFEILIANEFHGRRFECSQFVPAYPTLPGDSFVCSITGAVAGQRTVLGDDFIAANYSYYYSHVWRNFGILLGFLFGFMIMYFIAVEVNSSTTSSAEVLVFRRGHVPSYLQDLDKKQANDEEVGSGEKGADAESNENDQQDVNIIPEQKDVFTFRDVTYNIPVKDGRRNLLDNVSGWVKPGTLTALMGTSGAGKTTLLDVLAQRVSLGVVTGDMFVNGKPLDSSFQRKTGYVQQQDLHLETATVRESLRFSALLRQPKSVSTKEKYDYVEDVIKMLNMEDFAEAIVGVPGEGLNVEQRKLLTIGVELAAKPKLLLFLDEPTSGLDSQSAWAICAFLRKLAEHGQAVLCTIHQPSAILFQQFDRLLFLRKGGQTVYFGDIGENSRALLDYFEANGARKCDDAENPAEYMLEVAGDKEKDWFDIWQNSKQAKEVQTELDRIHNDMQNVQIHDDDPSAMNEFAMPFGAQLKAVTIRVFQQYWRIPSYILAKFALGIASGLFIGFSFYNADNSQQGMQNVLFSIFMVSTIFTTLIQQIMPLFVTQRSLYEVRERPSKAYSWKAFLIANIVVEIPYQIFTGILVFACFYYPVVGIQGSERQGLVLLFSIEFFIYASTFAHFLIAAMPDAQTAGGIATTLFAMTLIFNGVMQPPDALPGFWIFMYRVSPLTYWVGGIASSMLSGRPIDCSQAEASIFDPPQGQTCGEYLRPYLQQAPGTLSNPDATSNCSYCALSGADQFLSSVGISFSDRWRDFGLLWVYIGFNIMAAVFLYYFFRVRSSKGSSGGMKKVGGAVKGLFRRQPPAEKQKAGEQKTADGNPGQQEEKQNPSAI</sequence>
<dbReference type="PANTHER" id="PTHR19241">
    <property type="entry name" value="ATP-BINDING CASSETTE TRANSPORTER"/>
    <property type="match status" value="1"/>
</dbReference>
<dbReference type="InterPro" id="IPR034003">
    <property type="entry name" value="ABCG_PDR_2"/>
</dbReference>
<feature type="domain" description="ABC transporter" evidence="11">
    <location>
        <begin position="930"/>
        <end position="1172"/>
    </location>
</feature>
<feature type="region of interest" description="Disordered" evidence="9">
    <location>
        <begin position="54"/>
        <end position="136"/>
    </location>
</feature>
<dbReference type="GO" id="GO:0005524">
    <property type="term" value="F:ATP binding"/>
    <property type="evidence" value="ECO:0007669"/>
    <property type="project" value="UniProtKB-KW"/>
</dbReference>
<proteinExistence type="inferred from homology"/>
<feature type="transmembrane region" description="Helical" evidence="10">
    <location>
        <begin position="1530"/>
        <end position="1548"/>
    </location>
</feature>
<feature type="transmembrane region" description="Helical" evidence="10">
    <location>
        <begin position="1262"/>
        <end position="1282"/>
    </location>
</feature>
<feature type="transmembrane region" description="Helical" evidence="10">
    <location>
        <begin position="1337"/>
        <end position="1363"/>
    </location>
</feature>
<feature type="compositionally biased region" description="Basic and acidic residues" evidence="9">
    <location>
        <begin position="121"/>
        <end position="136"/>
    </location>
</feature>
<keyword evidence="5" id="KW-0547">Nucleotide-binding</keyword>
<dbReference type="GO" id="GO:0016887">
    <property type="term" value="F:ATP hydrolysis activity"/>
    <property type="evidence" value="ECO:0007669"/>
    <property type="project" value="InterPro"/>
</dbReference>
<comment type="similarity">
    <text evidence="2">Belongs to the ABC transporter superfamily. ABCG family. PDR (TC 3.A.1.205) subfamily.</text>
</comment>
<feature type="transmembrane region" description="Helical" evidence="10">
    <location>
        <begin position="709"/>
        <end position="728"/>
    </location>
</feature>
<feature type="transmembrane region" description="Helical" evidence="10">
    <location>
        <begin position="846"/>
        <end position="863"/>
    </location>
</feature>
<dbReference type="Pfam" id="PF19055">
    <property type="entry name" value="ABC2_membrane_7"/>
    <property type="match status" value="1"/>
</dbReference>
<dbReference type="EMBL" id="QWIS01000138">
    <property type="protein sequence ID" value="RMZ04795.1"/>
    <property type="molecule type" value="Genomic_DNA"/>
</dbReference>
<evidence type="ECO:0000256" key="2">
    <source>
        <dbReference type="ARBA" id="ARBA00006012"/>
    </source>
</evidence>
<evidence type="ECO:0000313" key="12">
    <source>
        <dbReference type="EMBL" id="RMZ04795.1"/>
    </source>
</evidence>
<feature type="transmembrane region" description="Helical" evidence="10">
    <location>
        <begin position="1375"/>
        <end position="1396"/>
    </location>
</feature>
<protein>
    <recommendedName>
        <fullName evidence="11">ABC transporter domain-containing protein</fullName>
    </recommendedName>
</protein>
<dbReference type="PROSITE" id="PS50893">
    <property type="entry name" value="ABC_TRANSPORTER_2"/>
    <property type="match status" value="2"/>
</dbReference>
<dbReference type="FunFam" id="3.40.50.300:FF:000054">
    <property type="entry name" value="ABC multidrug transporter atrF"/>
    <property type="match status" value="1"/>
</dbReference>
<dbReference type="InterPro" id="IPR013525">
    <property type="entry name" value="ABC2_TM"/>
</dbReference>
<dbReference type="InterPro" id="IPR017871">
    <property type="entry name" value="ABC_transporter-like_CS"/>
</dbReference>
<feature type="region of interest" description="Disordered" evidence="9">
    <location>
        <begin position="1554"/>
        <end position="1604"/>
    </location>
</feature>
<keyword evidence="3" id="KW-0813">Transport</keyword>
<dbReference type="CDD" id="cd03232">
    <property type="entry name" value="ABCG_PDR_domain2"/>
    <property type="match status" value="1"/>
</dbReference>
<dbReference type="VEuPathDB" id="FungiDB:BTJ68_13298"/>
<feature type="compositionally biased region" description="Basic and acidic residues" evidence="9">
    <location>
        <begin position="61"/>
        <end position="76"/>
    </location>
</feature>
<keyword evidence="7 10" id="KW-1133">Transmembrane helix</keyword>
<feature type="transmembrane region" description="Helical" evidence="10">
    <location>
        <begin position="740"/>
        <end position="761"/>
    </location>
</feature>
<dbReference type="CDD" id="cd03233">
    <property type="entry name" value="ABCG_PDR_domain1"/>
    <property type="match status" value="1"/>
</dbReference>
<evidence type="ECO:0000256" key="5">
    <source>
        <dbReference type="ARBA" id="ARBA00022741"/>
    </source>
</evidence>
<dbReference type="Pfam" id="PF14510">
    <property type="entry name" value="ABC_trans_N"/>
    <property type="match status" value="1"/>
</dbReference>
<gene>
    <name evidence="12" type="ORF">D0860_06206</name>
</gene>
<feature type="region of interest" description="Disordered" evidence="9">
    <location>
        <begin position="895"/>
        <end position="919"/>
    </location>
</feature>
<dbReference type="Pfam" id="PF01061">
    <property type="entry name" value="ABC2_membrane"/>
    <property type="match status" value="2"/>
</dbReference>
<feature type="transmembrane region" description="Helical" evidence="10">
    <location>
        <begin position="632"/>
        <end position="653"/>
    </location>
</feature>
<name>A0A3M7GVL7_HORWE</name>
<evidence type="ECO:0000259" key="11">
    <source>
        <dbReference type="PROSITE" id="PS50893"/>
    </source>
</evidence>
<feature type="compositionally biased region" description="Basic and acidic residues" evidence="9">
    <location>
        <begin position="556"/>
        <end position="568"/>
    </location>
</feature>
<dbReference type="InterPro" id="IPR003439">
    <property type="entry name" value="ABC_transporter-like_ATP-bd"/>
</dbReference>
<dbReference type="SUPFAM" id="SSF52540">
    <property type="entry name" value="P-loop containing nucleoside triphosphate hydrolases"/>
    <property type="match status" value="2"/>
</dbReference>
<dbReference type="Pfam" id="PF06422">
    <property type="entry name" value="PDR_CDR"/>
    <property type="match status" value="1"/>
</dbReference>
<evidence type="ECO:0000256" key="4">
    <source>
        <dbReference type="ARBA" id="ARBA00022692"/>
    </source>
</evidence>